<dbReference type="GO" id="GO:0004497">
    <property type="term" value="F:monooxygenase activity"/>
    <property type="evidence" value="ECO:0007669"/>
    <property type="project" value="UniProtKB-KW"/>
</dbReference>
<comment type="caution">
    <text evidence="8">The sequence shown here is derived from an EMBL/GenBank/DDBJ whole genome shotgun (WGS) entry which is preliminary data.</text>
</comment>
<dbReference type="PANTHER" id="PTHR24279:SF120">
    <property type="entry name" value="CYTOCHROME P450"/>
    <property type="match status" value="1"/>
</dbReference>
<organism evidence="8 9">
    <name type="scientific">Rhamnusium bicolor</name>
    <dbReference type="NCBI Taxonomy" id="1586634"/>
    <lineage>
        <taxon>Eukaryota</taxon>
        <taxon>Metazoa</taxon>
        <taxon>Ecdysozoa</taxon>
        <taxon>Arthropoda</taxon>
        <taxon>Hexapoda</taxon>
        <taxon>Insecta</taxon>
        <taxon>Pterygota</taxon>
        <taxon>Neoptera</taxon>
        <taxon>Endopterygota</taxon>
        <taxon>Coleoptera</taxon>
        <taxon>Polyphaga</taxon>
        <taxon>Cucujiformia</taxon>
        <taxon>Chrysomeloidea</taxon>
        <taxon>Cerambycidae</taxon>
        <taxon>Lepturinae</taxon>
        <taxon>Rhagiini</taxon>
        <taxon>Rhamnusium</taxon>
    </lineage>
</organism>
<accession>A0AAV8X7H2</accession>
<dbReference type="Gene3D" id="1.10.630.10">
    <property type="entry name" value="Cytochrome P450"/>
    <property type="match status" value="1"/>
</dbReference>
<evidence type="ECO:0000256" key="7">
    <source>
        <dbReference type="ARBA" id="ARBA00023033"/>
    </source>
</evidence>
<comment type="similarity">
    <text evidence="2">Belongs to the cytochrome P450 family.</text>
</comment>
<dbReference type="PANTHER" id="PTHR24279">
    <property type="entry name" value="CYTOCHROME P450"/>
    <property type="match status" value="1"/>
</dbReference>
<dbReference type="AlphaFoldDB" id="A0AAV8X7H2"/>
<dbReference type="InterPro" id="IPR050479">
    <property type="entry name" value="CYP11_CYP27_families"/>
</dbReference>
<evidence type="ECO:0000313" key="9">
    <source>
        <dbReference type="Proteomes" id="UP001162156"/>
    </source>
</evidence>
<evidence type="ECO:0000256" key="3">
    <source>
        <dbReference type="ARBA" id="ARBA00022617"/>
    </source>
</evidence>
<proteinExistence type="inferred from homology"/>
<keyword evidence="7" id="KW-0503">Monooxygenase</keyword>
<keyword evidence="5" id="KW-0560">Oxidoreductase</keyword>
<dbReference type="InterPro" id="IPR001128">
    <property type="entry name" value="Cyt_P450"/>
</dbReference>
<evidence type="ECO:0000313" key="8">
    <source>
        <dbReference type="EMBL" id="KAJ8934410.1"/>
    </source>
</evidence>
<dbReference type="GO" id="GO:0005506">
    <property type="term" value="F:iron ion binding"/>
    <property type="evidence" value="ECO:0007669"/>
    <property type="project" value="InterPro"/>
</dbReference>
<dbReference type="EMBL" id="JANEYF010003732">
    <property type="protein sequence ID" value="KAJ8934410.1"/>
    <property type="molecule type" value="Genomic_DNA"/>
</dbReference>
<dbReference type="Proteomes" id="UP001162156">
    <property type="component" value="Unassembled WGS sequence"/>
</dbReference>
<gene>
    <name evidence="8" type="ORF">NQ314_013451</name>
</gene>
<dbReference type="Pfam" id="PF00067">
    <property type="entry name" value="p450"/>
    <property type="match status" value="1"/>
</dbReference>
<dbReference type="GO" id="GO:0016705">
    <property type="term" value="F:oxidoreductase activity, acting on paired donors, with incorporation or reduction of molecular oxygen"/>
    <property type="evidence" value="ECO:0007669"/>
    <property type="project" value="InterPro"/>
</dbReference>
<evidence type="ECO:0000256" key="2">
    <source>
        <dbReference type="ARBA" id="ARBA00010617"/>
    </source>
</evidence>
<dbReference type="GO" id="GO:0020037">
    <property type="term" value="F:heme binding"/>
    <property type="evidence" value="ECO:0007669"/>
    <property type="project" value="InterPro"/>
</dbReference>
<dbReference type="InterPro" id="IPR036396">
    <property type="entry name" value="Cyt_P450_sf"/>
</dbReference>
<comment type="cofactor">
    <cofactor evidence="1">
        <name>heme</name>
        <dbReference type="ChEBI" id="CHEBI:30413"/>
    </cofactor>
</comment>
<protein>
    <submittedName>
        <fullName evidence="8">Uncharacterized protein</fullName>
    </submittedName>
</protein>
<reference evidence="8" key="1">
    <citation type="journal article" date="2023" name="Insect Mol. Biol.">
        <title>Genome sequencing provides insights into the evolution of gene families encoding plant cell wall-degrading enzymes in longhorned beetles.</title>
        <authorList>
            <person name="Shin N.R."/>
            <person name="Okamura Y."/>
            <person name="Kirsch R."/>
            <person name="Pauchet Y."/>
        </authorList>
    </citation>
    <scope>NUCLEOTIDE SEQUENCE</scope>
    <source>
        <strain evidence="8">RBIC_L_NR</strain>
    </source>
</reference>
<dbReference type="SUPFAM" id="SSF48264">
    <property type="entry name" value="Cytochrome P450"/>
    <property type="match status" value="1"/>
</dbReference>
<keyword evidence="3" id="KW-0349">Heme</keyword>
<evidence type="ECO:0000256" key="5">
    <source>
        <dbReference type="ARBA" id="ARBA00023002"/>
    </source>
</evidence>
<evidence type="ECO:0000256" key="4">
    <source>
        <dbReference type="ARBA" id="ARBA00022723"/>
    </source>
</evidence>
<name>A0AAV8X7H2_9CUCU</name>
<keyword evidence="9" id="KW-1185">Reference proteome</keyword>
<evidence type="ECO:0000256" key="1">
    <source>
        <dbReference type="ARBA" id="ARBA00001971"/>
    </source>
</evidence>
<keyword evidence="4" id="KW-0479">Metal-binding</keyword>
<evidence type="ECO:0000256" key="6">
    <source>
        <dbReference type="ARBA" id="ARBA00023004"/>
    </source>
</evidence>
<sequence>MRKMWHLLRTSLTTDLISPKTISSFLPEVHAIADDWCCLLKQLRDPDGQISNLEHVVGRLGLEASCALVLGRRMGFLLQGGESDSAKQLAHTIHQHFIATRDTYFGLPIWKFFKTSAYKKLAETEETIYNLALELIETADESTKESAVFQSVLKANVDEREKTAAIVDFIAAGKTDAQKYFKHSFEES</sequence>
<keyword evidence="6" id="KW-0408">Iron</keyword>